<dbReference type="SMART" id="SM00241">
    <property type="entry name" value="ZP"/>
    <property type="match status" value="1"/>
</dbReference>
<reference evidence="11" key="1">
    <citation type="submission" date="2023-06" db="EMBL/GenBank/DDBJ databases">
        <authorList>
            <person name="Delattre M."/>
        </authorList>
    </citation>
    <scope>NUCLEOTIDE SEQUENCE</scope>
    <source>
        <strain evidence="11">AF72</strain>
    </source>
</reference>
<dbReference type="PANTHER" id="PTHR22907">
    <property type="entry name" value="GH04558P"/>
    <property type="match status" value="1"/>
</dbReference>
<feature type="domain" description="ZP" evidence="10">
    <location>
        <begin position="30"/>
        <end position="268"/>
    </location>
</feature>
<dbReference type="AlphaFoldDB" id="A0AA36CTU0"/>
<evidence type="ECO:0000313" key="11">
    <source>
        <dbReference type="EMBL" id="CAJ0574372.1"/>
    </source>
</evidence>
<protein>
    <recommendedName>
        <fullName evidence="10">ZP domain-containing protein</fullName>
    </recommendedName>
</protein>
<feature type="transmembrane region" description="Helical" evidence="8">
    <location>
        <begin position="325"/>
        <end position="348"/>
    </location>
</feature>
<evidence type="ECO:0000256" key="9">
    <source>
        <dbReference type="SAM" id="SignalP"/>
    </source>
</evidence>
<evidence type="ECO:0000259" key="10">
    <source>
        <dbReference type="PROSITE" id="PS51034"/>
    </source>
</evidence>
<dbReference type="InterPro" id="IPR001507">
    <property type="entry name" value="ZP_dom"/>
</dbReference>
<dbReference type="GO" id="GO:0042302">
    <property type="term" value="F:structural constituent of cuticle"/>
    <property type="evidence" value="ECO:0007669"/>
    <property type="project" value="UniProtKB-KW"/>
</dbReference>
<name>A0AA36CTU0_9BILA</name>
<dbReference type="PANTHER" id="PTHR22907:SF32">
    <property type="entry name" value="ZP DOMAIN-CONTAINING PROTEIN"/>
    <property type="match status" value="1"/>
</dbReference>
<feature type="chain" id="PRO_5041426407" description="ZP domain-containing protein" evidence="9">
    <location>
        <begin position="18"/>
        <end position="358"/>
    </location>
</feature>
<comment type="caution">
    <text evidence="11">The sequence shown here is derived from an EMBL/GenBank/DDBJ whole genome shotgun (WGS) entry which is preliminary data.</text>
</comment>
<dbReference type="Pfam" id="PF25301">
    <property type="entry name" value="CUT_C"/>
    <property type="match status" value="1"/>
</dbReference>
<keyword evidence="6 8" id="KW-1133">Transmembrane helix</keyword>
<keyword evidence="4 8" id="KW-0812">Transmembrane</keyword>
<keyword evidence="7 8" id="KW-0472">Membrane</keyword>
<dbReference type="InterPro" id="IPR051962">
    <property type="entry name" value="Cuticlin"/>
</dbReference>
<comment type="subcellular location">
    <subcellularLocation>
        <location evidence="1">Cell membrane</location>
        <topology evidence="1">Single-pass type I membrane protein</topology>
    </subcellularLocation>
</comment>
<evidence type="ECO:0000313" key="12">
    <source>
        <dbReference type="Proteomes" id="UP001177023"/>
    </source>
</evidence>
<evidence type="ECO:0000256" key="5">
    <source>
        <dbReference type="ARBA" id="ARBA00022729"/>
    </source>
</evidence>
<dbReference type="InterPro" id="IPR057475">
    <property type="entry name" value="CUT_C"/>
</dbReference>
<accession>A0AA36CTU0</accession>
<evidence type="ECO:0000256" key="6">
    <source>
        <dbReference type="ARBA" id="ARBA00022989"/>
    </source>
</evidence>
<dbReference type="EMBL" id="CATQJA010002629">
    <property type="protein sequence ID" value="CAJ0574372.1"/>
    <property type="molecule type" value="Genomic_DNA"/>
</dbReference>
<gene>
    <name evidence="11" type="ORF">MSPICULIGERA_LOCUS12707</name>
</gene>
<evidence type="ECO:0000256" key="7">
    <source>
        <dbReference type="ARBA" id="ARBA00023136"/>
    </source>
</evidence>
<feature type="non-terminal residue" evidence="11">
    <location>
        <position position="358"/>
    </location>
</feature>
<keyword evidence="12" id="KW-1185">Reference proteome</keyword>
<dbReference type="PROSITE" id="PS51034">
    <property type="entry name" value="ZP_2"/>
    <property type="match status" value="1"/>
</dbReference>
<keyword evidence="5 9" id="KW-0732">Signal</keyword>
<dbReference type="Proteomes" id="UP001177023">
    <property type="component" value="Unassembled WGS sequence"/>
</dbReference>
<proteinExistence type="predicted"/>
<sequence>MLRLLPILYLLSKQSHAFLDNGIVGTPRVMCAENDLGLDITTKAPFRGNIFVKGRAKDKSCRQSYADGSNNTYSLPLGQCGMQRLRSANPRGIHFSVTVIVSFHPSGFITKNDRAFHVKCFYTEPEEVVTSHMEVNHLPTTEIADDMPMPTCDYSVRRDGPHGPVLSFANVGETVFHVWECKGAEMGMLVKKCAVNDGDGDEHAVINPEGCSTDGGLLSDLTYDINLMRAHATSQVFKYADSNQLYFTCQIRLCQKTMGNCQGVTPPKCGPEEAPSNRTRREAADLSLRNMELDVATRSLLVLDPEDASRLRGQHPGLFCVPSQILPFIPVMLIALIVLSFLVFHIFLRKPKSEKDLN</sequence>
<evidence type="ECO:0000256" key="2">
    <source>
        <dbReference type="ARBA" id="ARBA00022460"/>
    </source>
</evidence>
<feature type="signal peptide" evidence="9">
    <location>
        <begin position="1"/>
        <end position="17"/>
    </location>
</feature>
<dbReference type="Pfam" id="PF25057">
    <property type="entry name" value="CUT_N"/>
    <property type="match status" value="1"/>
</dbReference>
<keyword evidence="3" id="KW-1003">Cell membrane</keyword>
<organism evidence="11 12">
    <name type="scientific">Mesorhabditis spiculigera</name>
    <dbReference type="NCBI Taxonomy" id="96644"/>
    <lineage>
        <taxon>Eukaryota</taxon>
        <taxon>Metazoa</taxon>
        <taxon>Ecdysozoa</taxon>
        <taxon>Nematoda</taxon>
        <taxon>Chromadorea</taxon>
        <taxon>Rhabditida</taxon>
        <taxon>Rhabditina</taxon>
        <taxon>Rhabditomorpha</taxon>
        <taxon>Rhabditoidea</taxon>
        <taxon>Rhabditidae</taxon>
        <taxon>Mesorhabditinae</taxon>
        <taxon>Mesorhabditis</taxon>
    </lineage>
</organism>
<evidence type="ECO:0000256" key="4">
    <source>
        <dbReference type="ARBA" id="ARBA00022692"/>
    </source>
</evidence>
<evidence type="ECO:0000256" key="8">
    <source>
        <dbReference type="SAM" id="Phobius"/>
    </source>
</evidence>
<evidence type="ECO:0000256" key="3">
    <source>
        <dbReference type="ARBA" id="ARBA00022475"/>
    </source>
</evidence>
<evidence type="ECO:0000256" key="1">
    <source>
        <dbReference type="ARBA" id="ARBA00004251"/>
    </source>
</evidence>
<dbReference type="InterPro" id="IPR056953">
    <property type="entry name" value="CUT_N"/>
</dbReference>
<keyword evidence="2" id="KW-0193">Cuticle</keyword>
<dbReference type="GO" id="GO:0005886">
    <property type="term" value="C:plasma membrane"/>
    <property type="evidence" value="ECO:0007669"/>
    <property type="project" value="UniProtKB-SubCell"/>
</dbReference>